<name>A0A7X2TD58_9CLOT</name>
<dbReference type="RefSeq" id="WP_154473029.1">
    <property type="nucleotide sequence ID" value="NZ_DBEWUL010000061.1"/>
</dbReference>
<evidence type="ECO:0000256" key="2">
    <source>
        <dbReference type="SAM" id="SignalP"/>
    </source>
</evidence>
<proteinExistence type="predicted"/>
<keyword evidence="2" id="KW-0732">Signal</keyword>
<comment type="caution">
    <text evidence="3">The sequence shown here is derived from an EMBL/GenBank/DDBJ whole genome shotgun (WGS) entry which is preliminary data.</text>
</comment>
<dbReference type="EMBL" id="VUMD01000012">
    <property type="protein sequence ID" value="MSS37582.1"/>
    <property type="molecule type" value="Genomic_DNA"/>
</dbReference>
<accession>A0A7X2TD58</accession>
<evidence type="ECO:0000313" key="3">
    <source>
        <dbReference type="EMBL" id="MSS37582.1"/>
    </source>
</evidence>
<feature type="region of interest" description="Disordered" evidence="1">
    <location>
        <begin position="27"/>
        <end position="46"/>
    </location>
</feature>
<evidence type="ECO:0000313" key="4">
    <source>
        <dbReference type="Proteomes" id="UP000429958"/>
    </source>
</evidence>
<feature type="signal peptide" evidence="2">
    <location>
        <begin position="1"/>
        <end position="23"/>
    </location>
</feature>
<organism evidence="3 4">
    <name type="scientific">Clostridium porci</name>
    <dbReference type="NCBI Taxonomy" id="2605778"/>
    <lineage>
        <taxon>Bacteria</taxon>
        <taxon>Bacillati</taxon>
        <taxon>Bacillota</taxon>
        <taxon>Clostridia</taxon>
        <taxon>Eubacteriales</taxon>
        <taxon>Clostridiaceae</taxon>
        <taxon>Clostridium</taxon>
    </lineage>
</organism>
<reference evidence="3 4" key="1">
    <citation type="submission" date="2019-08" db="EMBL/GenBank/DDBJ databases">
        <title>In-depth cultivation of the pig gut microbiome towards novel bacterial diversity and tailored functional studies.</title>
        <authorList>
            <person name="Wylensek D."/>
            <person name="Hitch T.C.A."/>
            <person name="Clavel T."/>
        </authorList>
    </citation>
    <scope>NUCLEOTIDE SEQUENCE [LARGE SCALE GENOMIC DNA]</scope>
    <source>
        <strain evidence="3 4">WCA-389-WT-23D1</strain>
    </source>
</reference>
<sequence length="234" mass="24975">MRKYQLYVAGMCAAIILGAGGCAAPSKGEQGVQTQESPAKASQEEDAVVEKVTGDIEPMDESESAALESLCVYGPVTILEDGSFSIDNQSGVSMSGEMILTVSTETTYILDAVSGLPVKAEDIRDGDAVYAYIGPAMTTSLPPVTNAEVIFTNVPPQGRAPEYVTIKSMITNADTSQYILTAADGTEYTLTEDCNIFPYLTRNIVTLDDLTAGRKCVVWADEDGRVNKLMLFAQ</sequence>
<feature type="chain" id="PRO_5039588997" evidence="2">
    <location>
        <begin position="24"/>
        <end position="234"/>
    </location>
</feature>
<dbReference type="Proteomes" id="UP000429958">
    <property type="component" value="Unassembled WGS sequence"/>
</dbReference>
<gene>
    <name evidence="3" type="ORF">FYJ39_13595</name>
</gene>
<protein>
    <submittedName>
        <fullName evidence="3">Uncharacterized protein</fullName>
    </submittedName>
</protein>
<keyword evidence="4" id="KW-1185">Reference proteome</keyword>
<dbReference type="PROSITE" id="PS51257">
    <property type="entry name" value="PROKAR_LIPOPROTEIN"/>
    <property type="match status" value="1"/>
</dbReference>
<evidence type="ECO:0000256" key="1">
    <source>
        <dbReference type="SAM" id="MobiDB-lite"/>
    </source>
</evidence>
<dbReference type="AlphaFoldDB" id="A0A7X2TD58"/>